<dbReference type="EMBL" id="FUWV01000002">
    <property type="protein sequence ID" value="SJZ45117.1"/>
    <property type="molecule type" value="Genomic_DNA"/>
</dbReference>
<accession>A0A1T4KS07</accession>
<sequence>MKIFWISLLIILIFLSFTVYLNISLEKSSQEVMNILEEIEKNINQQDWELAKNNLDKLINKWEKMYGPWQIIMEHQELDNIELSLLKMTEYIKVENQDLAKAELASLKFLIRHIYTNNVISIENIF</sequence>
<evidence type="ECO:0000313" key="2">
    <source>
        <dbReference type="Proteomes" id="UP000196365"/>
    </source>
</evidence>
<organism evidence="1 2">
    <name type="scientific">Garciella nitratireducens DSM 15102</name>
    <dbReference type="NCBI Taxonomy" id="1121911"/>
    <lineage>
        <taxon>Bacteria</taxon>
        <taxon>Bacillati</taxon>
        <taxon>Bacillota</taxon>
        <taxon>Clostridia</taxon>
        <taxon>Eubacteriales</taxon>
        <taxon>Eubacteriaceae</taxon>
        <taxon>Garciella</taxon>
    </lineage>
</organism>
<proteinExistence type="predicted"/>
<reference evidence="1 2" key="1">
    <citation type="submission" date="2017-02" db="EMBL/GenBank/DDBJ databases">
        <authorList>
            <person name="Peterson S.W."/>
        </authorList>
    </citation>
    <scope>NUCLEOTIDE SEQUENCE [LARGE SCALE GENOMIC DNA]</scope>
    <source>
        <strain evidence="1 2">DSM 15102</strain>
    </source>
</reference>
<evidence type="ECO:0000313" key="1">
    <source>
        <dbReference type="EMBL" id="SJZ45117.1"/>
    </source>
</evidence>
<dbReference type="InterPro" id="IPR025373">
    <property type="entry name" value="DUF4363"/>
</dbReference>
<protein>
    <recommendedName>
        <fullName evidence="3">DUF4363 family protein</fullName>
    </recommendedName>
</protein>
<dbReference type="Pfam" id="PF14276">
    <property type="entry name" value="DUF4363"/>
    <property type="match status" value="1"/>
</dbReference>
<dbReference type="OrthoDB" id="3034917at2"/>
<name>A0A1T4KS07_9FIRM</name>
<dbReference type="AlphaFoldDB" id="A0A1T4KS07"/>
<dbReference type="RefSeq" id="WP_159454658.1">
    <property type="nucleotide sequence ID" value="NZ_FUWV01000002.1"/>
</dbReference>
<evidence type="ECO:0008006" key="3">
    <source>
        <dbReference type="Google" id="ProtNLM"/>
    </source>
</evidence>
<gene>
    <name evidence="1" type="ORF">SAMN02745973_00677</name>
</gene>
<dbReference type="Proteomes" id="UP000196365">
    <property type="component" value="Unassembled WGS sequence"/>
</dbReference>
<keyword evidence="2" id="KW-1185">Reference proteome</keyword>